<feature type="coiled-coil region" evidence="1">
    <location>
        <begin position="30"/>
        <end position="57"/>
    </location>
</feature>
<dbReference type="GO" id="GO:0072383">
    <property type="term" value="P:plus-end-directed vesicle transport along microtubule"/>
    <property type="evidence" value="ECO:0007669"/>
    <property type="project" value="TreeGrafter"/>
</dbReference>
<evidence type="ECO:0000313" key="2">
    <source>
        <dbReference type="EMBL" id="KAK2835622.1"/>
    </source>
</evidence>
<evidence type="ECO:0000256" key="1">
    <source>
        <dbReference type="SAM" id="Coils"/>
    </source>
</evidence>
<sequence>MSTVQAKENQEMTGKLTVVQGQLEVNMKEVSRLHAEILDLRVQLQKSEEEKLKSQAQLEVTVAQRDEFRTLTEQLKAQTETLNKKHITELMECRKKEEGLMDKLDREVAAHAEVAISAAAVREELSILKSENERLTLENSEIRESLHRANTEMAELGMNICKLSAEKEEAKEHWVGNAAMIQELEKEVERLEEGKTELQLENKKLKEDLTQKDTLQGTILELQEQLEKAKHQVQGVKDSGREEMEAMRFQMSSENMNYQVQIKSLNEQLDKIKAQLQEELKSVSSLQAKVSELEAENEQCSQLNVEKDAHITKTEATIRESE</sequence>
<organism evidence="2 3">
    <name type="scientific">Channa striata</name>
    <name type="common">Snakehead murrel</name>
    <name type="synonym">Ophicephalus striatus</name>
    <dbReference type="NCBI Taxonomy" id="64152"/>
    <lineage>
        <taxon>Eukaryota</taxon>
        <taxon>Metazoa</taxon>
        <taxon>Chordata</taxon>
        <taxon>Craniata</taxon>
        <taxon>Vertebrata</taxon>
        <taxon>Euteleostomi</taxon>
        <taxon>Actinopterygii</taxon>
        <taxon>Neopterygii</taxon>
        <taxon>Teleostei</taxon>
        <taxon>Neoteleostei</taxon>
        <taxon>Acanthomorphata</taxon>
        <taxon>Anabantaria</taxon>
        <taxon>Anabantiformes</taxon>
        <taxon>Channoidei</taxon>
        <taxon>Channidae</taxon>
        <taxon>Channa</taxon>
    </lineage>
</organism>
<evidence type="ECO:0000313" key="3">
    <source>
        <dbReference type="Proteomes" id="UP001187415"/>
    </source>
</evidence>
<dbReference type="PANTHER" id="PTHR46753:SF2">
    <property type="entry name" value="FYVE AND COILED-COIL DOMAIN-CONTAINING PROTEIN 1"/>
    <property type="match status" value="1"/>
</dbReference>
<dbReference type="GO" id="GO:0005776">
    <property type="term" value="C:autophagosome"/>
    <property type="evidence" value="ECO:0007669"/>
    <property type="project" value="TreeGrafter"/>
</dbReference>
<reference evidence="2" key="1">
    <citation type="submission" date="2023-07" db="EMBL/GenBank/DDBJ databases">
        <title>Chromosome-level Genome Assembly of Striped Snakehead (Channa striata).</title>
        <authorList>
            <person name="Liu H."/>
        </authorList>
    </citation>
    <scope>NUCLEOTIDE SEQUENCE</scope>
    <source>
        <strain evidence="2">Gz</strain>
        <tissue evidence="2">Muscle</tissue>
    </source>
</reference>
<dbReference type="EMBL" id="JAUPFM010000012">
    <property type="protein sequence ID" value="KAK2835622.1"/>
    <property type="molecule type" value="Genomic_DNA"/>
</dbReference>
<feature type="coiled-coil region" evidence="1">
    <location>
        <begin position="118"/>
        <end position="152"/>
    </location>
</feature>
<dbReference type="AlphaFoldDB" id="A0AA88MGF1"/>
<dbReference type="GO" id="GO:1901098">
    <property type="term" value="P:positive regulation of autophagosome maturation"/>
    <property type="evidence" value="ECO:0007669"/>
    <property type="project" value="TreeGrafter"/>
</dbReference>
<dbReference type="GO" id="GO:0005770">
    <property type="term" value="C:late endosome"/>
    <property type="evidence" value="ECO:0007669"/>
    <property type="project" value="TreeGrafter"/>
</dbReference>
<keyword evidence="3" id="KW-1185">Reference proteome</keyword>
<proteinExistence type="predicted"/>
<accession>A0AA88MGF1</accession>
<name>A0AA88MGF1_CHASR</name>
<dbReference type="PANTHER" id="PTHR46753">
    <property type="entry name" value="FYVE AND COILED-COIL DOMAIN-CONTAINING PROTEIN 1"/>
    <property type="match status" value="1"/>
</dbReference>
<gene>
    <name evidence="2" type="ORF">Q5P01_016106</name>
</gene>
<dbReference type="Proteomes" id="UP001187415">
    <property type="component" value="Unassembled WGS sequence"/>
</dbReference>
<comment type="caution">
    <text evidence="2">The sequence shown here is derived from an EMBL/GenBank/DDBJ whole genome shotgun (WGS) entry which is preliminary data.</text>
</comment>
<dbReference type="GO" id="GO:0005764">
    <property type="term" value="C:lysosome"/>
    <property type="evidence" value="ECO:0007669"/>
    <property type="project" value="TreeGrafter"/>
</dbReference>
<feature type="coiled-coil region" evidence="1">
    <location>
        <begin position="177"/>
        <end position="306"/>
    </location>
</feature>
<protein>
    <submittedName>
        <fullName evidence="2">Uncharacterized protein</fullName>
    </submittedName>
</protein>
<keyword evidence="1" id="KW-0175">Coiled coil</keyword>